<dbReference type="Pfam" id="PF14559">
    <property type="entry name" value="TPR_19"/>
    <property type="match status" value="2"/>
</dbReference>
<dbReference type="SUPFAM" id="SSF48452">
    <property type="entry name" value="TPR-like"/>
    <property type="match status" value="2"/>
</dbReference>
<dbReference type="Pfam" id="PF07719">
    <property type="entry name" value="TPR_2"/>
    <property type="match status" value="1"/>
</dbReference>
<gene>
    <name evidence="6" type="ORF">A2008_10420</name>
</gene>
<dbReference type="SUPFAM" id="SSF50998">
    <property type="entry name" value="Quinoprotein alcohol dehydrogenase-like"/>
    <property type="match status" value="1"/>
</dbReference>
<feature type="region of interest" description="Disordered" evidence="4">
    <location>
        <begin position="715"/>
        <end position="756"/>
    </location>
</feature>
<evidence type="ECO:0000256" key="4">
    <source>
        <dbReference type="SAM" id="MobiDB-lite"/>
    </source>
</evidence>
<keyword evidence="5" id="KW-0732">Signal</keyword>
<dbReference type="InterPro" id="IPR011110">
    <property type="entry name" value="Reg_prop"/>
</dbReference>
<feature type="signal peptide" evidence="5">
    <location>
        <begin position="1"/>
        <end position="19"/>
    </location>
</feature>
<dbReference type="InterPro" id="IPR015943">
    <property type="entry name" value="WD40/YVTN_repeat-like_dom_sf"/>
</dbReference>
<dbReference type="InterPro" id="IPR011990">
    <property type="entry name" value="TPR-like_helical_dom_sf"/>
</dbReference>
<comment type="caution">
    <text evidence="6">The sequence shown here is derived from an EMBL/GenBank/DDBJ whole genome shotgun (WGS) entry which is preliminary data.</text>
</comment>
<evidence type="ECO:0000313" key="6">
    <source>
        <dbReference type="EMBL" id="OGM02844.1"/>
    </source>
</evidence>
<evidence type="ECO:0000313" key="7">
    <source>
        <dbReference type="Proteomes" id="UP000178735"/>
    </source>
</evidence>
<feature type="repeat" description="TPR" evidence="3">
    <location>
        <begin position="664"/>
        <end position="697"/>
    </location>
</feature>
<dbReference type="InterPro" id="IPR011047">
    <property type="entry name" value="Quinoprotein_ADH-like_sf"/>
</dbReference>
<evidence type="ECO:0000256" key="2">
    <source>
        <dbReference type="ARBA" id="ARBA00022803"/>
    </source>
</evidence>
<dbReference type="GO" id="GO:0051301">
    <property type="term" value="P:cell division"/>
    <property type="evidence" value="ECO:0007669"/>
    <property type="project" value="TreeGrafter"/>
</dbReference>
<keyword evidence="1" id="KW-0677">Repeat</keyword>
<sequence length="756" mass="83225">MNALIFALALYCAGFFAFSGPAGRSAEAAQLKRYTVSDGLASDTITAMASDKKGNLWAGTIDGAASFNGEKWEKYTVENGCLKDNAVWAVGVDEGDSYSKVWFGTGFGLAVIENGHWTHYVGAHENPKTKKKVDGNCPLSSNVINKIFVVKDSKNNRNNILIVAGGKLYKYNGEKWSTFDFPRDILKTSSITAMHARNGDCVWFGTSGSGVVEFDMAAMKITTYTKKEGLPSDYVTAVYAADDGRVWVGSENGLGIMENGNCVVYNYRNSKLVSDYVTGIEKVFYGNLVVATDKGINLHDGKGFLPLPALLGALNGRLIWSLNYSAVADVNYSQLWLGTRGFGLYSYKVAKDIKENQQEDLTKLAIENFNKQFYEQSVKNWDEVLALEPGNKDAMMYKARCFLKMQKPVQAQETLKTVISKNPDLKEAILLLGESYEAVHDYKQAVKAYDNLVIQYPKETDGFVLCARVLLKMNNFDDAVSYYTKALTINTELPSIYKGLARCFIAKNNLSKALDISLQLQYRKPDDVENNVQIARIYSSLHKYAEAEEELKKVLAADENNSSAKAILGLVSFEKGDLKEAEKNLSEALAVNFKDANAHALLALVHIDNDKVELARGELANARFVDAYEVLISYAEGRILELEGNFNEAIAYYNQAINTGYNTAAVHYRIANSLKSLEKYDEALREYHKVLALDPAFKKADDVKWIISKLTMPTDEELGGPVADTSGTASSSGSSGTSSATSTGTGTRPTLDDLDF</sequence>
<dbReference type="Gene3D" id="1.25.40.10">
    <property type="entry name" value="Tetratricopeptide repeat domain"/>
    <property type="match status" value="3"/>
</dbReference>
<protein>
    <submittedName>
        <fullName evidence="6">Uncharacterized protein</fullName>
    </submittedName>
</protein>
<dbReference type="PROSITE" id="PS50005">
    <property type="entry name" value="TPR"/>
    <property type="match status" value="3"/>
</dbReference>
<dbReference type="EMBL" id="MGFH01000199">
    <property type="protein sequence ID" value="OGM02844.1"/>
    <property type="molecule type" value="Genomic_DNA"/>
</dbReference>
<feature type="repeat" description="TPR" evidence="3">
    <location>
        <begin position="426"/>
        <end position="459"/>
    </location>
</feature>
<dbReference type="InterPro" id="IPR019734">
    <property type="entry name" value="TPR_rpt"/>
</dbReference>
<dbReference type="Pfam" id="PF07494">
    <property type="entry name" value="Reg_prop"/>
    <property type="match status" value="2"/>
</dbReference>
<dbReference type="PANTHER" id="PTHR12558:SF44">
    <property type="entry name" value="TETRATRICOPEPTIDE REPEAT-CONTAINING PROTEIN"/>
    <property type="match status" value="1"/>
</dbReference>
<evidence type="ECO:0000256" key="1">
    <source>
        <dbReference type="ARBA" id="ARBA00022737"/>
    </source>
</evidence>
<dbReference type="PANTHER" id="PTHR12558">
    <property type="entry name" value="CELL DIVISION CYCLE 16,23,27"/>
    <property type="match status" value="1"/>
</dbReference>
<evidence type="ECO:0000256" key="5">
    <source>
        <dbReference type="SAM" id="SignalP"/>
    </source>
</evidence>
<keyword evidence="2 3" id="KW-0802">TPR repeat</keyword>
<dbReference type="Gene3D" id="2.130.10.10">
    <property type="entry name" value="YVTN repeat-like/Quinoprotein amine dehydrogenase"/>
    <property type="match status" value="1"/>
</dbReference>
<feature type="chain" id="PRO_5009533445" evidence="5">
    <location>
        <begin position="20"/>
        <end position="756"/>
    </location>
</feature>
<dbReference type="AlphaFoldDB" id="A0A1F7WJ18"/>
<organism evidence="6 7">
    <name type="scientific">Candidatus Wallbacteria bacterium GWC2_49_35</name>
    <dbReference type="NCBI Taxonomy" id="1817813"/>
    <lineage>
        <taxon>Bacteria</taxon>
        <taxon>Candidatus Walliibacteriota</taxon>
    </lineage>
</organism>
<feature type="compositionally biased region" description="Low complexity" evidence="4">
    <location>
        <begin position="725"/>
        <end position="747"/>
    </location>
</feature>
<dbReference type="Pfam" id="PF12895">
    <property type="entry name" value="ANAPC3"/>
    <property type="match status" value="1"/>
</dbReference>
<evidence type="ECO:0000256" key="3">
    <source>
        <dbReference type="PROSITE-ProRule" id="PRU00339"/>
    </source>
</evidence>
<accession>A0A1F7WJ18</accession>
<feature type="repeat" description="TPR" evidence="3">
    <location>
        <begin position="460"/>
        <end position="493"/>
    </location>
</feature>
<dbReference type="InterPro" id="IPR013105">
    <property type="entry name" value="TPR_2"/>
</dbReference>
<name>A0A1F7WJ18_9BACT</name>
<proteinExistence type="predicted"/>
<reference evidence="6 7" key="1">
    <citation type="journal article" date="2016" name="Nat. Commun.">
        <title>Thousands of microbial genomes shed light on interconnected biogeochemical processes in an aquifer system.</title>
        <authorList>
            <person name="Anantharaman K."/>
            <person name="Brown C.T."/>
            <person name="Hug L.A."/>
            <person name="Sharon I."/>
            <person name="Castelle C.J."/>
            <person name="Probst A.J."/>
            <person name="Thomas B.C."/>
            <person name="Singh A."/>
            <person name="Wilkins M.J."/>
            <person name="Karaoz U."/>
            <person name="Brodie E.L."/>
            <person name="Williams K.H."/>
            <person name="Hubbard S.S."/>
            <person name="Banfield J.F."/>
        </authorList>
    </citation>
    <scope>NUCLEOTIDE SEQUENCE [LARGE SCALE GENOMIC DNA]</scope>
</reference>
<dbReference type="Proteomes" id="UP000178735">
    <property type="component" value="Unassembled WGS sequence"/>
</dbReference>
<dbReference type="SMART" id="SM00028">
    <property type="entry name" value="TPR"/>
    <property type="match status" value="9"/>
</dbReference>
<dbReference type="Pfam" id="PF13181">
    <property type="entry name" value="TPR_8"/>
    <property type="match status" value="1"/>
</dbReference>
<dbReference type="STRING" id="1817813.A2008_10420"/>